<dbReference type="InterPro" id="IPR000182">
    <property type="entry name" value="GNAT_dom"/>
</dbReference>
<proteinExistence type="predicted"/>
<keyword evidence="2" id="KW-0012">Acyltransferase</keyword>
<dbReference type="SUPFAM" id="SSF55729">
    <property type="entry name" value="Acyl-CoA N-acyltransferases (Nat)"/>
    <property type="match status" value="1"/>
</dbReference>
<dbReference type="EMBL" id="NPEU01000072">
    <property type="protein sequence ID" value="RAI39567.1"/>
    <property type="molecule type" value="Genomic_DNA"/>
</dbReference>
<reference evidence="4 5" key="1">
    <citation type="submission" date="2017-07" db="EMBL/GenBank/DDBJ databases">
        <title>Draft Genome Sequences of Select Purple Nonsulfur Bacteria.</title>
        <authorList>
            <person name="Lasarre B."/>
            <person name="Mckinlay J.B."/>
        </authorList>
    </citation>
    <scope>NUCLEOTIDE SEQUENCE [LARGE SCALE GENOMIC DNA]</scope>
    <source>
        <strain evidence="4 5">DSM 11907</strain>
    </source>
</reference>
<name>A0A327KM40_9BRAD</name>
<accession>A0A327KM40</accession>
<evidence type="ECO:0000256" key="1">
    <source>
        <dbReference type="ARBA" id="ARBA00022679"/>
    </source>
</evidence>
<protein>
    <submittedName>
        <fullName evidence="4">N-acetyltransferase</fullName>
    </submittedName>
</protein>
<evidence type="ECO:0000259" key="3">
    <source>
        <dbReference type="PROSITE" id="PS51186"/>
    </source>
</evidence>
<evidence type="ECO:0000256" key="2">
    <source>
        <dbReference type="ARBA" id="ARBA00023315"/>
    </source>
</evidence>
<dbReference type="Gene3D" id="3.40.630.30">
    <property type="match status" value="1"/>
</dbReference>
<dbReference type="PANTHER" id="PTHR43877">
    <property type="entry name" value="AMINOALKYLPHOSPHONATE N-ACETYLTRANSFERASE-RELATED-RELATED"/>
    <property type="match status" value="1"/>
</dbReference>
<gene>
    <name evidence="4" type="ORF">CH338_09085</name>
</gene>
<dbReference type="Proteomes" id="UP000248863">
    <property type="component" value="Unassembled WGS sequence"/>
</dbReference>
<keyword evidence="5" id="KW-1185">Reference proteome</keyword>
<dbReference type="AlphaFoldDB" id="A0A327KM40"/>
<dbReference type="PROSITE" id="PS51186">
    <property type="entry name" value="GNAT"/>
    <property type="match status" value="1"/>
</dbReference>
<keyword evidence="1 4" id="KW-0808">Transferase</keyword>
<dbReference type="GO" id="GO:0016747">
    <property type="term" value="F:acyltransferase activity, transferring groups other than amino-acyl groups"/>
    <property type="evidence" value="ECO:0007669"/>
    <property type="project" value="InterPro"/>
</dbReference>
<dbReference type="CDD" id="cd04301">
    <property type="entry name" value="NAT_SF"/>
    <property type="match status" value="1"/>
</dbReference>
<dbReference type="InterPro" id="IPR016181">
    <property type="entry name" value="Acyl_CoA_acyltransferase"/>
</dbReference>
<feature type="domain" description="N-acetyltransferase" evidence="3">
    <location>
        <begin position="34"/>
        <end position="209"/>
    </location>
</feature>
<dbReference type="PANTHER" id="PTHR43877:SF2">
    <property type="entry name" value="AMINOALKYLPHOSPHONATE N-ACETYLTRANSFERASE-RELATED"/>
    <property type="match status" value="1"/>
</dbReference>
<dbReference type="OrthoDB" id="9805924at2"/>
<evidence type="ECO:0000313" key="4">
    <source>
        <dbReference type="EMBL" id="RAI39567.1"/>
    </source>
</evidence>
<dbReference type="Pfam" id="PF00583">
    <property type="entry name" value="Acetyltransf_1"/>
    <property type="match status" value="1"/>
</dbReference>
<comment type="caution">
    <text evidence="4">The sequence shown here is derived from an EMBL/GenBank/DDBJ whole genome shotgun (WGS) entry which is preliminary data.</text>
</comment>
<dbReference type="RefSeq" id="WP_111356784.1">
    <property type="nucleotide sequence ID" value="NZ_NHSK01000312.1"/>
</dbReference>
<evidence type="ECO:0000313" key="5">
    <source>
        <dbReference type="Proteomes" id="UP000248863"/>
    </source>
</evidence>
<dbReference type="InterPro" id="IPR050832">
    <property type="entry name" value="Bact_Acetyltransf"/>
</dbReference>
<sequence>MTHPHLNFRIEPGLRSEHRAQAAAGYWNAFARKLRYPLGPQRRAIAFVRRVLDSSHAISAVSVDGRFLGVAGFKTPRGAFVGGDFADLVRVYGPFGAPLRGLLVSILERPCEAGTLLMDGLFVDASARGSGVGTALLSAVESQARACGLERVRLDVVDGNPRARALYERQGHRARSTESIGVLRYLFGFGSVTTMLKEVGEPPPHAVPA</sequence>
<organism evidence="4 5">
    <name type="scientific">Rhodoplanes elegans</name>
    <dbReference type="NCBI Taxonomy" id="29408"/>
    <lineage>
        <taxon>Bacteria</taxon>
        <taxon>Pseudomonadati</taxon>
        <taxon>Pseudomonadota</taxon>
        <taxon>Alphaproteobacteria</taxon>
        <taxon>Hyphomicrobiales</taxon>
        <taxon>Nitrobacteraceae</taxon>
        <taxon>Rhodoplanes</taxon>
    </lineage>
</organism>